<dbReference type="EMBL" id="CAJVQC010083083">
    <property type="protein sequence ID" value="CAG8820047.1"/>
    <property type="molecule type" value="Genomic_DNA"/>
</dbReference>
<protein>
    <submittedName>
        <fullName evidence="1">6904_t:CDS:1</fullName>
    </submittedName>
</protein>
<keyword evidence="2" id="KW-1185">Reference proteome</keyword>
<organism evidence="1 2">
    <name type="scientific">Racocetra persica</name>
    <dbReference type="NCBI Taxonomy" id="160502"/>
    <lineage>
        <taxon>Eukaryota</taxon>
        <taxon>Fungi</taxon>
        <taxon>Fungi incertae sedis</taxon>
        <taxon>Mucoromycota</taxon>
        <taxon>Glomeromycotina</taxon>
        <taxon>Glomeromycetes</taxon>
        <taxon>Diversisporales</taxon>
        <taxon>Gigasporaceae</taxon>
        <taxon>Racocetra</taxon>
    </lineage>
</organism>
<name>A0ACA9RZY3_9GLOM</name>
<comment type="caution">
    <text evidence="1">The sequence shown here is derived from an EMBL/GenBank/DDBJ whole genome shotgun (WGS) entry which is preliminary data.</text>
</comment>
<sequence length="72" mass="8331">ANISNVCHVRYTKKGSHRMDAVAMSNGHGINKLKNHVITLRYELMFRKIQQPLIDDFSKDFLTASEHIFFVP</sequence>
<proteinExistence type="predicted"/>
<feature type="non-terminal residue" evidence="1">
    <location>
        <position position="1"/>
    </location>
</feature>
<dbReference type="Proteomes" id="UP000789920">
    <property type="component" value="Unassembled WGS sequence"/>
</dbReference>
<gene>
    <name evidence="1" type="ORF">RPERSI_LOCUS25270</name>
</gene>
<feature type="non-terminal residue" evidence="1">
    <location>
        <position position="72"/>
    </location>
</feature>
<accession>A0ACA9RZY3</accession>
<evidence type="ECO:0000313" key="1">
    <source>
        <dbReference type="EMBL" id="CAG8820047.1"/>
    </source>
</evidence>
<reference evidence="1" key="1">
    <citation type="submission" date="2021-06" db="EMBL/GenBank/DDBJ databases">
        <authorList>
            <person name="Kallberg Y."/>
            <person name="Tangrot J."/>
            <person name="Rosling A."/>
        </authorList>
    </citation>
    <scope>NUCLEOTIDE SEQUENCE</scope>
    <source>
        <strain evidence="1">MA461A</strain>
    </source>
</reference>
<evidence type="ECO:0000313" key="2">
    <source>
        <dbReference type="Proteomes" id="UP000789920"/>
    </source>
</evidence>